<evidence type="ECO:0000313" key="2">
    <source>
        <dbReference type="Proteomes" id="UP000266673"/>
    </source>
</evidence>
<keyword evidence="2" id="KW-1185">Reference proteome</keyword>
<sequence length="146" mass="17052">MYNQLEIYFHINQMTITKQTTDLHHMLKYPETTQNLETNNTDITNIIKHTLDKKDFIDADDQTPVKLHSPLGNMENLIITKIPEKEIDQLDNPNMDTKSNIIIEDETSATRCIYSSMVTNTNRHRSQPVRRRKTTSTLLLRIKSKP</sequence>
<reference evidence="1 2" key="1">
    <citation type="submission" date="2018-06" db="EMBL/GenBank/DDBJ databases">
        <title>Comparative genomics reveals the genomic features of Rhizophagus irregularis, R. cerebriforme, R. diaphanum and Gigaspora rosea, and their symbiotic lifestyle signature.</title>
        <authorList>
            <person name="Morin E."/>
            <person name="San Clemente H."/>
            <person name="Chen E.C.H."/>
            <person name="De La Providencia I."/>
            <person name="Hainaut M."/>
            <person name="Kuo A."/>
            <person name="Kohler A."/>
            <person name="Murat C."/>
            <person name="Tang N."/>
            <person name="Roy S."/>
            <person name="Loubradou J."/>
            <person name="Henrissat B."/>
            <person name="Grigoriev I.V."/>
            <person name="Corradi N."/>
            <person name="Roux C."/>
            <person name="Martin F.M."/>
        </authorList>
    </citation>
    <scope>NUCLEOTIDE SEQUENCE [LARGE SCALE GENOMIC DNA]</scope>
    <source>
        <strain evidence="1 2">DAOM 194757</strain>
    </source>
</reference>
<name>A0A397W3X7_9GLOM</name>
<accession>A0A397W3X7</accession>
<gene>
    <name evidence="1" type="ORF">C2G38_2028305</name>
</gene>
<dbReference type="AlphaFoldDB" id="A0A397W3X7"/>
<dbReference type="EMBL" id="QKWP01000057">
    <property type="protein sequence ID" value="RIB28742.1"/>
    <property type="molecule type" value="Genomic_DNA"/>
</dbReference>
<organism evidence="1 2">
    <name type="scientific">Gigaspora rosea</name>
    <dbReference type="NCBI Taxonomy" id="44941"/>
    <lineage>
        <taxon>Eukaryota</taxon>
        <taxon>Fungi</taxon>
        <taxon>Fungi incertae sedis</taxon>
        <taxon>Mucoromycota</taxon>
        <taxon>Glomeromycotina</taxon>
        <taxon>Glomeromycetes</taxon>
        <taxon>Diversisporales</taxon>
        <taxon>Gigasporaceae</taxon>
        <taxon>Gigaspora</taxon>
    </lineage>
</organism>
<dbReference type="Proteomes" id="UP000266673">
    <property type="component" value="Unassembled WGS sequence"/>
</dbReference>
<protein>
    <submittedName>
        <fullName evidence="1">Uncharacterized protein</fullName>
    </submittedName>
</protein>
<evidence type="ECO:0000313" key="1">
    <source>
        <dbReference type="EMBL" id="RIB28742.1"/>
    </source>
</evidence>
<comment type="caution">
    <text evidence="1">The sequence shown here is derived from an EMBL/GenBank/DDBJ whole genome shotgun (WGS) entry which is preliminary data.</text>
</comment>
<proteinExistence type="predicted"/>